<dbReference type="PANTHER" id="PTHR34846:SF11">
    <property type="entry name" value="4-CARBOXYMUCONOLACTONE DECARBOXYLASE FAMILY PROTEIN (AFU_ORTHOLOGUE AFUA_6G11590)"/>
    <property type="match status" value="1"/>
</dbReference>
<dbReference type="GO" id="GO:0051920">
    <property type="term" value="F:peroxiredoxin activity"/>
    <property type="evidence" value="ECO:0007669"/>
    <property type="project" value="InterPro"/>
</dbReference>
<dbReference type="RefSeq" id="WP_072910135.1">
    <property type="nucleotide sequence ID" value="NZ_FQZT01000029.1"/>
</dbReference>
<dbReference type="AlphaFoldDB" id="A0A1M6NK60"/>
<dbReference type="SUPFAM" id="SSF69118">
    <property type="entry name" value="AhpD-like"/>
    <property type="match status" value="1"/>
</dbReference>
<evidence type="ECO:0000259" key="1">
    <source>
        <dbReference type="Pfam" id="PF02627"/>
    </source>
</evidence>
<dbReference type="InterPro" id="IPR003779">
    <property type="entry name" value="CMD-like"/>
</dbReference>
<dbReference type="STRING" id="1122189.SAMN02745165_03631"/>
<protein>
    <submittedName>
        <fullName evidence="2">Alkylhydroperoxidase family enzyme, contains CxxC motif</fullName>
    </submittedName>
</protein>
<dbReference type="Proteomes" id="UP000184171">
    <property type="component" value="Unassembled WGS sequence"/>
</dbReference>
<reference evidence="2 3" key="1">
    <citation type="submission" date="2016-11" db="EMBL/GenBank/DDBJ databases">
        <authorList>
            <person name="Jaros S."/>
            <person name="Januszkiewicz K."/>
            <person name="Wedrychowicz H."/>
        </authorList>
    </citation>
    <scope>NUCLEOTIDE SEQUENCE [LARGE SCALE GENOMIC DNA]</scope>
    <source>
        <strain evidence="2 3">DSM 5091</strain>
    </source>
</reference>
<keyword evidence="2" id="KW-0560">Oxidoreductase</keyword>
<gene>
    <name evidence="2" type="ORF">SAMN02745165_03631</name>
</gene>
<dbReference type="PANTHER" id="PTHR34846">
    <property type="entry name" value="4-CARBOXYMUCONOLACTONE DECARBOXYLASE FAMILY PROTEIN (AFU_ORTHOLOGUE AFUA_6G11590)"/>
    <property type="match status" value="1"/>
</dbReference>
<dbReference type="EMBL" id="FQZT01000029">
    <property type="protein sequence ID" value="SHJ96158.1"/>
    <property type="molecule type" value="Genomic_DNA"/>
</dbReference>
<feature type="domain" description="Carboxymuconolactone decarboxylase-like" evidence="1">
    <location>
        <begin position="40"/>
        <end position="101"/>
    </location>
</feature>
<dbReference type="OrthoDB" id="4704294at2"/>
<evidence type="ECO:0000313" key="2">
    <source>
        <dbReference type="EMBL" id="SHJ96158.1"/>
    </source>
</evidence>
<evidence type="ECO:0000313" key="3">
    <source>
        <dbReference type="Proteomes" id="UP000184171"/>
    </source>
</evidence>
<accession>A0A1M6NK60</accession>
<keyword evidence="3" id="KW-1185">Reference proteome</keyword>
<dbReference type="Gene3D" id="1.20.1290.10">
    <property type="entry name" value="AhpD-like"/>
    <property type="match status" value="1"/>
</dbReference>
<dbReference type="InterPro" id="IPR029032">
    <property type="entry name" value="AhpD-like"/>
</dbReference>
<organism evidence="2 3">
    <name type="scientific">Malonomonas rubra DSM 5091</name>
    <dbReference type="NCBI Taxonomy" id="1122189"/>
    <lineage>
        <taxon>Bacteria</taxon>
        <taxon>Pseudomonadati</taxon>
        <taxon>Thermodesulfobacteriota</taxon>
        <taxon>Desulfuromonadia</taxon>
        <taxon>Desulfuromonadales</taxon>
        <taxon>Geopsychrobacteraceae</taxon>
        <taxon>Malonomonas</taxon>
    </lineage>
</organism>
<dbReference type="Pfam" id="PF02627">
    <property type="entry name" value="CMD"/>
    <property type="match status" value="1"/>
</dbReference>
<sequence>MPRIPYLPQDIDEPRELVDDIRSRRRGKLLHLDRMLLHSPAFASGWNSLLRQVRGKLSLSPRLQEMAICAIAVLNGADYEFYHHAPEFLKAGGSEAELDALKKFTGDENELKVFTRGERAVLRLVAEMTLNVQVEDASFAAVKNELPDLQQLNELIGVIASYNMVSRYLVALQIEPEKD</sequence>
<name>A0A1M6NK60_MALRU</name>
<proteinExistence type="predicted"/>
<keyword evidence="2" id="KW-0575">Peroxidase</keyword>